<gene>
    <name evidence="6" type="ORF">A6K76_08530</name>
</gene>
<dbReference type="Gene3D" id="3.90.350.10">
    <property type="entry name" value="Transposase Inhibitor Protein From Tn5, Chain A, domain 1"/>
    <property type="match status" value="1"/>
</dbReference>
<evidence type="ECO:0000259" key="5">
    <source>
        <dbReference type="Pfam" id="PF01609"/>
    </source>
</evidence>
<proteinExistence type="inferred from homology"/>
<evidence type="ECO:0000313" key="7">
    <source>
        <dbReference type="Proteomes" id="UP000093482"/>
    </source>
</evidence>
<comment type="similarity">
    <text evidence="1">Belongs to the transposase 11 family.</text>
</comment>
<dbReference type="Proteomes" id="UP000093482">
    <property type="component" value="Unassembled WGS sequence"/>
</dbReference>
<organism evidence="6 7">
    <name type="scientific">Caryophanon latum</name>
    <dbReference type="NCBI Taxonomy" id="33977"/>
    <lineage>
        <taxon>Bacteria</taxon>
        <taxon>Bacillati</taxon>
        <taxon>Bacillota</taxon>
        <taxon>Bacilli</taxon>
        <taxon>Bacillales</taxon>
        <taxon>Caryophanaceae</taxon>
        <taxon>Caryophanon</taxon>
    </lineage>
</organism>
<dbReference type="RefSeq" id="WP_066463184.1">
    <property type="nucleotide sequence ID" value="NZ_MATO01000026.1"/>
</dbReference>
<keyword evidence="4" id="KW-0233">DNA recombination</keyword>
<comment type="caution">
    <text evidence="6">The sequence shown here is derived from an EMBL/GenBank/DDBJ whole genome shotgun (WGS) entry which is preliminary data.</text>
</comment>
<evidence type="ECO:0000256" key="4">
    <source>
        <dbReference type="ARBA" id="ARBA00023172"/>
    </source>
</evidence>
<dbReference type="PANTHER" id="PTHR33258">
    <property type="entry name" value="TRANSPOSASE INSL FOR INSERTION SEQUENCE ELEMENT IS186A-RELATED"/>
    <property type="match status" value="1"/>
</dbReference>
<sequence length="462" mass="54336">MMPLHQEMKLLHQQLLTQFSAETITQLAIDTKFIQRTRKLTAMDSLLLFVFSSKHLSKSSLEKLSTHLEKVTGKEISAEGLNQRFNWRTVVFLQAIFERLLQTKCLHSFQKLMKYSTIFEKIRVLDSTAFQIPDAYADWFPGTGCTSVKFQIEFELLSGQFTHAHFEPGRVHDAKTGNQLSQTIQPKELILRDLGYFNLEELDKLNTKGQRYFISRLRNNAIVYTKNATPSYYQNGKIVKNTEFHRQTIQALAETVPLNETKEFEGFYVGKANVKMPVRLVICHFTSAQQEKRLARMNEIERVKGRHYKEKTKEMSAYGMYITNLPIEIEKDEIYQIYSLRWQIELFFKVWKSTMNLVSCKPMKIERFICYFYSQLIRVILCTMITYQMRYILWEKSQKELSEMKGIELFFDNLVDIYLAMKESTESVVQALIRIFHQLERNGIKSRKKGKPTFQQLIGTLQ</sequence>
<evidence type="ECO:0000313" key="6">
    <source>
        <dbReference type="EMBL" id="OCS91607.1"/>
    </source>
</evidence>
<evidence type="ECO:0000256" key="2">
    <source>
        <dbReference type="ARBA" id="ARBA00022578"/>
    </source>
</evidence>
<dbReference type="AlphaFoldDB" id="A0A1C0YWR9"/>
<dbReference type="GO" id="GO:0004803">
    <property type="term" value="F:transposase activity"/>
    <property type="evidence" value="ECO:0007669"/>
    <property type="project" value="InterPro"/>
</dbReference>
<name>A0A1C0YWR9_9BACL</name>
<feature type="domain" description="Transposase IS4-like" evidence="5">
    <location>
        <begin position="120"/>
        <end position="364"/>
    </location>
</feature>
<reference evidence="6 7" key="1">
    <citation type="submission" date="2016-07" db="EMBL/GenBank/DDBJ databases">
        <title>Caryophanon latum genome sequencing.</title>
        <authorList>
            <person name="Verma A."/>
            <person name="Pal Y."/>
            <person name="Krishnamurthi S."/>
        </authorList>
    </citation>
    <scope>NUCLEOTIDE SEQUENCE [LARGE SCALE GENOMIC DNA]</scope>
    <source>
        <strain evidence="6 7">DSM 14151</strain>
    </source>
</reference>
<evidence type="ECO:0000256" key="1">
    <source>
        <dbReference type="ARBA" id="ARBA00010075"/>
    </source>
</evidence>
<dbReference type="EMBL" id="MATO01000026">
    <property type="protein sequence ID" value="OCS91607.1"/>
    <property type="molecule type" value="Genomic_DNA"/>
</dbReference>
<keyword evidence="2" id="KW-0815">Transposition</keyword>
<dbReference type="PANTHER" id="PTHR33258:SF1">
    <property type="entry name" value="TRANSPOSASE INSL FOR INSERTION SEQUENCE ELEMENT IS186A-RELATED"/>
    <property type="match status" value="1"/>
</dbReference>
<dbReference type="NCBIfam" id="NF033592">
    <property type="entry name" value="transpos_IS4_1"/>
    <property type="match status" value="1"/>
</dbReference>
<keyword evidence="7" id="KW-1185">Reference proteome</keyword>
<dbReference type="OrthoDB" id="2432160at2"/>
<protein>
    <recommendedName>
        <fullName evidence="5">Transposase IS4-like domain-containing protein</fullName>
    </recommendedName>
</protein>
<dbReference type="InterPro" id="IPR002559">
    <property type="entry name" value="Transposase_11"/>
</dbReference>
<dbReference type="GO" id="GO:0006313">
    <property type="term" value="P:DNA transposition"/>
    <property type="evidence" value="ECO:0007669"/>
    <property type="project" value="InterPro"/>
</dbReference>
<dbReference type="SUPFAM" id="SSF53098">
    <property type="entry name" value="Ribonuclease H-like"/>
    <property type="match status" value="1"/>
</dbReference>
<keyword evidence="3" id="KW-0238">DNA-binding</keyword>
<dbReference type="GO" id="GO:0003677">
    <property type="term" value="F:DNA binding"/>
    <property type="evidence" value="ECO:0007669"/>
    <property type="project" value="UniProtKB-KW"/>
</dbReference>
<dbReference type="InterPro" id="IPR012337">
    <property type="entry name" value="RNaseH-like_sf"/>
</dbReference>
<accession>A0A1C0YWR9</accession>
<dbReference type="Pfam" id="PF01609">
    <property type="entry name" value="DDE_Tnp_1"/>
    <property type="match status" value="1"/>
</dbReference>
<dbReference type="InterPro" id="IPR047952">
    <property type="entry name" value="Transpos_IS4"/>
</dbReference>
<evidence type="ECO:0000256" key="3">
    <source>
        <dbReference type="ARBA" id="ARBA00023125"/>
    </source>
</evidence>